<feature type="transmembrane region" description="Helical" evidence="1">
    <location>
        <begin position="38"/>
        <end position="58"/>
    </location>
</feature>
<keyword evidence="1" id="KW-0812">Transmembrane</keyword>
<dbReference type="Pfam" id="PF13559">
    <property type="entry name" value="DUF4129"/>
    <property type="match status" value="1"/>
</dbReference>
<reference evidence="3 4" key="1">
    <citation type="submission" date="2024-06" db="EMBL/GenBank/DDBJ databases">
        <title>Genomic Encyclopedia of Type Strains, Phase IV (KMG-IV): sequencing the most valuable type-strain genomes for metagenomic binning, comparative biology and taxonomic classification.</title>
        <authorList>
            <person name="Goeker M."/>
        </authorList>
    </citation>
    <scope>NUCLEOTIDE SEQUENCE [LARGE SCALE GENOMIC DNA]</scope>
    <source>
        <strain evidence="3 4">DSM 100124</strain>
    </source>
</reference>
<evidence type="ECO:0000256" key="1">
    <source>
        <dbReference type="SAM" id="Phobius"/>
    </source>
</evidence>
<proteinExistence type="predicted"/>
<gene>
    <name evidence="3" type="ORF">ABID52_003226</name>
</gene>
<dbReference type="Proteomes" id="UP001549097">
    <property type="component" value="Unassembled WGS sequence"/>
</dbReference>
<accession>A0ABV2LM44</accession>
<comment type="caution">
    <text evidence="3">The sequence shown here is derived from an EMBL/GenBank/DDBJ whole genome shotgun (WGS) entry which is preliminary data.</text>
</comment>
<feature type="transmembrane region" description="Helical" evidence="1">
    <location>
        <begin position="194"/>
        <end position="214"/>
    </location>
</feature>
<dbReference type="EMBL" id="JBEPMP010000001">
    <property type="protein sequence ID" value="MET3729645.1"/>
    <property type="molecule type" value="Genomic_DNA"/>
</dbReference>
<evidence type="ECO:0000259" key="2">
    <source>
        <dbReference type="Pfam" id="PF13559"/>
    </source>
</evidence>
<feature type="transmembrane region" description="Helical" evidence="1">
    <location>
        <begin position="170"/>
        <end position="187"/>
    </location>
</feature>
<feature type="transmembrane region" description="Helical" evidence="1">
    <location>
        <begin position="260"/>
        <end position="278"/>
    </location>
</feature>
<keyword evidence="4" id="KW-1185">Reference proteome</keyword>
<keyword evidence="1" id="KW-1133">Transmembrane helix</keyword>
<dbReference type="InterPro" id="IPR025403">
    <property type="entry name" value="TgpA-like_C"/>
</dbReference>
<feature type="transmembrane region" description="Helical" evidence="1">
    <location>
        <begin position="134"/>
        <end position="150"/>
    </location>
</feature>
<feature type="domain" description="Protein-glutamine gamma-glutamyltransferase-like C-terminal" evidence="2">
    <location>
        <begin position="325"/>
        <end position="388"/>
    </location>
</feature>
<protein>
    <recommendedName>
        <fullName evidence="2">Protein-glutamine gamma-glutamyltransferase-like C-terminal domain-containing protein</fullName>
    </recommendedName>
</protein>
<keyword evidence="1" id="KW-0472">Membrane</keyword>
<organism evidence="3 4">
    <name type="scientific">Fictibacillus halophilus</name>
    <dbReference type="NCBI Taxonomy" id="1610490"/>
    <lineage>
        <taxon>Bacteria</taxon>
        <taxon>Bacillati</taxon>
        <taxon>Bacillota</taxon>
        <taxon>Bacilli</taxon>
        <taxon>Bacillales</taxon>
        <taxon>Fictibacillaceae</taxon>
        <taxon>Fictibacillus</taxon>
    </lineage>
</organism>
<name>A0ABV2LM44_9BACL</name>
<evidence type="ECO:0000313" key="3">
    <source>
        <dbReference type="EMBL" id="MET3729645.1"/>
    </source>
</evidence>
<evidence type="ECO:0000313" key="4">
    <source>
        <dbReference type="Proteomes" id="UP001549097"/>
    </source>
</evidence>
<dbReference type="RefSeq" id="WP_198766321.1">
    <property type="nucleotide sequence ID" value="NZ_JAEACF010000001.1"/>
</dbReference>
<feature type="transmembrane region" description="Helical" evidence="1">
    <location>
        <begin position="12"/>
        <end position="32"/>
    </location>
</feature>
<feature type="transmembrane region" description="Helical" evidence="1">
    <location>
        <begin position="65"/>
        <end position="93"/>
    </location>
</feature>
<sequence length="401" mass="45940">MLKNSQQFTLYGMNLSFDAMLIFILLTIFSGGATWLEFVWFTANLIPLIAISGALYLFKPNLFKITLVCIVILSSVLIWYMTSSLVLSILISIVLMWRSAENWNDLFKTDLEVILAISAVLTVVLSLFFKDGYTVMYGAVWIQFLLMMLIKMTLHYNKSNSSISLVMKDFAVPLTLVGLSGLILAVLGPLKQLLYWVLDGVFFILYYILAVPLWKLFSLLPPIIQMLKQLLKTEKGGKVDTVNKPDVLEQRPETLGESPMLLYTTIAILIIIVLFFLWKKRNVFNNQSSLVLNGNISVLDNSYANSQLLGKKRWLQSKDRTRKRFLHFEKVMDKKGFGRQPGESATNWFMRLDLSGKEADSVLDAYEKVRYGEESISDDEYDHYVNALKKFEKSEHLKKPK</sequence>
<feature type="transmembrane region" description="Helical" evidence="1">
    <location>
        <begin position="113"/>
        <end position="129"/>
    </location>
</feature>